<dbReference type="Proteomes" id="UP001235030">
    <property type="component" value="Chromosome"/>
</dbReference>
<dbReference type="EMBL" id="CP101637">
    <property type="protein sequence ID" value="WMT83007.1"/>
    <property type="molecule type" value="Genomic_DNA"/>
</dbReference>
<accession>A0ABY9Q8Z4</accession>
<proteinExistence type="predicted"/>
<sequence length="60" mass="6935">MISCHGFIKFRNIKNIKLLAGKNGLYKTVTWPYICQSMDFYKWINGGELLFLTGMGMDLN</sequence>
<organism evidence="2 3">
    <name type="scientific">Terrisporobacter mayombei</name>
    <dbReference type="NCBI Taxonomy" id="1541"/>
    <lineage>
        <taxon>Bacteria</taxon>
        <taxon>Bacillati</taxon>
        <taxon>Bacillota</taxon>
        <taxon>Clostridia</taxon>
        <taxon>Peptostreptococcales</taxon>
        <taxon>Peptostreptococcaceae</taxon>
        <taxon>Terrisporobacter</taxon>
    </lineage>
</organism>
<evidence type="ECO:0000313" key="3">
    <source>
        <dbReference type="Proteomes" id="UP001235030"/>
    </source>
</evidence>
<dbReference type="Pfam" id="PF07905">
    <property type="entry name" value="PucR"/>
    <property type="match status" value="1"/>
</dbReference>
<keyword evidence="3" id="KW-1185">Reference proteome</keyword>
<dbReference type="InterPro" id="IPR012914">
    <property type="entry name" value="PucR_dom"/>
</dbReference>
<feature type="domain" description="Purine catabolism PurC-like" evidence="1">
    <location>
        <begin position="12"/>
        <end position="58"/>
    </location>
</feature>
<name>A0ABY9Q8Z4_9FIRM</name>
<dbReference type="RefSeq" id="WP_228105257.1">
    <property type="nucleotide sequence ID" value="NZ_CP101637.1"/>
</dbReference>
<gene>
    <name evidence="2" type="ORF">TEMA_35050</name>
</gene>
<protein>
    <recommendedName>
        <fullName evidence="1">Purine catabolism PurC-like domain-containing protein</fullName>
    </recommendedName>
</protein>
<evidence type="ECO:0000313" key="2">
    <source>
        <dbReference type="EMBL" id="WMT83007.1"/>
    </source>
</evidence>
<reference evidence="2 3" key="1">
    <citation type="submission" date="2022-07" db="EMBL/GenBank/DDBJ databases">
        <title>Genome sequence of Terrisporobacter mayombei DSM6539.</title>
        <authorList>
            <person name="Boeer T."/>
            <person name="Bengelsdorf F.R."/>
            <person name="Daniel R."/>
            <person name="Poehlein A."/>
        </authorList>
    </citation>
    <scope>NUCLEOTIDE SEQUENCE [LARGE SCALE GENOMIC DNA]</scope>
    <source>
        <strain evidence="2 3">DSM 6539</strain>
    </source>
</reference>
<evidence type="ECO:0000259" key="1">
    <source>
        <dbReference type="Pfam" id="PF07905"/>
    </source>
</evidence>